<proteinExistence type="predicted"/>
<evidence type="ECO:0000256" key="2">
    <source>
        <dbReference type="ARBA" id="ARBA00001946"/>
    </source>
</evidence>
<comment type="cofactor">
    <cofactor evidence="2">
        <name>Mg(2+)</name>
        <dbReference type="ChEBI" id="CHEBI:18420"/>
    </cofactor>
</comment>
<dbReference type="GO" id="GO:0046872">
    <property type="term" value="F:metal ion binding"/>
    <property type="evidence" value="ECO:0007669"/>
    <property type="project" value="UniProtKB-KW"/>
</dbReference>
<keyword evidence="3" id="KW-0479">Metal-binding</keyword>
<dbReference type="RefSeq" id="WP_066765776.1">
    <property type="nucleotide sequence ID" value="NZ_BMIO01000001.1"/>
</dbReference>
<comment type="caution">
    <text evidence="8">The sequence shown here is derived from an EMBL/GenBank/DDBJ whole genome shotgun (WGS) entry which is preliminary data.</text>
</comment>
<dbReference type="InterPro" id="IPR000086">
    <property type="entry name" value="NUDIX_hydrolase_dom"/>
</dbReference>
<dbReference type="SUPFAM" id="SSF55811">
    <property type="entry name" value="Nudix"/>
    <property type="match status" value="1"/>
</dbReference>
<dbReference type="Gene3D" id="3.90.79.10">
    <property type="entry name" value="Nucleoside Triphosphate Pyrophosphohydrolase"/>
    <property type="match status" value="1"/>
</dbReference>
<dbReference type="Pfam" id="PF00293">
    <property type="entry name" value="NUDIX"/>
    <property type="match status" value="1"/>
</dbReference>
<protein>
    <submittedName>
        <fullName evidence="8">Coenzyme A pyrophosphatase</fullName>
    </submittedName>
</protein>
<dbReference type="NCBIfam" id="NF007980">
    <property type="entry name" value="PRK10707.1"/>
    <property type="match status" value="1"/>
</dbReference>
<organism evidence="8 9">
    <name type="scientific">Croceicoccus pelagius</name>
    <dbReference type="NCBI Taxonomy" id="1703341"/>
    <lineage>
        <taxon>Bacteria</taxon>
        <taxon>Pseudomonadati</taxon>
        <taxon>Pseudomonadota</taxon>
        <taxon>Alphaproteobacteria</taxon>
        <taxon>Sphingomonadales</taxon>
        <taxon>Erythrobacteraceae</taxon>
        <taxon>Croceicoccus</taxon>
    </lineage>
</organism>
<evidence type="ECO:0000256" key="5">
    <source>
        <dbReference type="ARBA" id="ARBA00022842"/>
    </source>
</evidence>
<dbReference type="PANTHER" id="PTHR12992:SF11">
    <property type="entry name" value="MITOCHONDRIAL COENZYME A DIPHOSPHATASE NUDT8"/>
    <property type="match status" value="1"/>
</dbReference>
<evidence type="ECO:0000259" key="7">
    <source>
        <dbReference type="PROSITE" id="PS51462"/>
    </source>
</evidence>
<evidence type="ECO:0000256" key="6">
    <source>
        <dbReference type="ARBA" id="ARBA00023211"/>
    </source>
</evidence>
<dbReference type="InterPro" id="IPR045121">
    <property type="entry name" value="CoAse"/>
</dbReference>
<evidence type="ECO:0000256" key="1">
    <source>
        <dbReference type="ARBA" id="ARBA00001936"/>
    </source>
</evidence>
<evidence type="ECO:0000313" key="8">
    <source>
        <dbReference type="EMBL" id="GGD31218.1"/>
    </source>
</evidence>
<comment type="cofactor">
    <cofactor evidence="1">
        <name>Mn(2+)</name>
        <dbReference type="ChEBI" id="CHEBI:29035"/>
    </cofactor>
</comment>
<evidence type="ECO:0000313" key="9">
    <source>
        <dbReference type="Proteomes" id="UP000598997"/>
    </source>
</evidence>
<evidence type="ECO:0000256" key="3">
    <source>
        <dbReference type="ARBA" id="ARBA00022723"/>
    </source>
</evidence>
<dbReference type="AlphaFoldDB" id="A0A916Y554"/>
<dbReference type="GO" id="GO:0010945">
    <property type="term" value="F:coenzyme A diphosphatase activity"/>
    <property type="evidence" value="ECO:0007669"/>
    <property type="project" value="InterPro"/>
</dbReference>
<dbReference type="OrthoDB" id="9802805at2"/>
<evidence type="ECO:0000256" key="4">
    <source>
        <dbReference type="ARBA" id="ARBA00022801"/>
    </source>
</evidence>
<feature type="domain" description="Nudix hydrolase" evidence="7">
    <location>
        <begin position="34"/>
        <end position="170"/>
    </location>
</feature>
<reference evidence="8 9" key="1">
    <citation type="journal article" date="2014" name="Int. J. Syst. Evol. Microbiol.">
        <title>Complete genome sequence of Corynebacterium casei LMG S-19264T (=DSM 44701T), isolated from a smear-ripened cheese.</title>
        <authorList>
            <consortium name="US DOE Joint Genome Institute (JGI-PGF)"/>
            <person name="Walter F."/>
            <person name="Albersmeier A."/>
            <person name="Kalinowski J."/>
            <person name="Ruckert C."/>
        </authorList>
    </citation>
    <scope>NUCLEOTIDE SEQUENCE [LARGE SCALE GENOMIC DNA]</scope>
    <source>
        <strain evidence="8 9">CGMCC 1.15358</strain>
    </source>
</reference>
<sequence>MTSIRERLTAMHMAGHNRRITDLRDDGGLADGTARDAAVLIAVTERPDNPGVLLIERPKKMRKHGGQVAFPGGKMDRGETPVQAALREAHEEIALPQSVVHVIGTTDRFNSASGFAITPVLATVPPDLHLHANPAEVDEWFEVPLSFVLDPANHKENHIHWNGCNRSFIDMEWDGHRIWGVTGAILANLSRRLHWHEAAR</sequence>
<keyword evidence="9" id="KW-1185">Reference proteome</keyword>
<gene>
    <name evidence="8" type="ORF">GCM10010989_01660</name>
</gene>
<name>A0A916Y554_9SPHN</name>
<accession>A0A916Y554</accession>
<dbReference type="CDD" id="cd03426">
    <property type="entry name" value="NUDIX_CoAse_Nudt7"/>
    <property type="match status" value="1"/>
</dbReference>
<keyword evidence="6" id="KW-0464">Manganese</keyword>
<keyword evidence="5" id="KW-0460">Magnesium</keyword>
<dbReference type="PROSITE" id="PS51462">
    <property type="entry name" value="NUDIX"/>
    <property type="match status" value="1"/>
</dbReference>
<dbReference type="InterPro" id="IPR015797">
    <property type="entry name" value="NUDIX_hydrolase-like_dom_sf"/>
</dbReference>
<keyword evidence="4" id="KW-0378">Hydrolase</keyword>
<dbReference type="EMBL" id="BMIO01000001">
    <property type="protein sequence ID" value="GGD31218.1"/>
    <property type="molecule type" value="Genomic_DNA"/>
</dbReference>
<dbReference type="PANTHER" id="PTHR12992">
    <property type="entry name" value="NUDIX HYDROLASE"/>
    <property type="match status" value="1"/>
</dbReference>
<dbReference type="Proteomes" id="UP000598997">
    <property type="component" value="Unassembled WGS sequence"/>
</dbReference>